<dbReference type="GO" id="GO:0003700">
    <property type="term" value="F:DNA-binding transcription factor activity"/>
    <property type="evidence" value="ECO:0007669"/>
    <property type="project" value="InterPro"/>
</dbReference>
<dbReference type="GO" id="GO:0043565">
    <property type="term" value="F:sequence-specific DNA binding"/>
    <property type="evidence" value="ECO:0007669"/>
    <property type="project" value="InterPro"/>
</dbReference>
<evidence type="ECO:0000256" key="1">
    <source>
        <dbReference type="ARBA" id="ARBA00023015"/>
    </source>
</evidence>
<dbReference type="RefSeq" id="WP_133700393.1">
    <property type="nucleotide sequence ID" value="NZ_SNXS01000002.1"/>
</dbReference>
<dbReference type="PROSITE" id="PS01124">
    <property type="entry name" value="HTH_ARAC_FAMILY_2"/>
    <property type="match status" value="1"/>
</dbReference>
<evidence type="ECO:0000313" key="5">
    <source>
        <dbReference type="Proteomes" id="UP000295361"/>
    </source>
</evidence>
<dbReference type="SMART" id="SM00342">
    <property type="entry name" value="HTH_ARAC"/>
    <property type="match status" value="1"/>
</dbReference>
<dbReference type="Proteomes" id="UP000295361">
    <property type="component" value="Unassembled WGS sequence"/>
</dbReference>
<keyword evidence="1" id="KW-0805">Transcription regulation</keyword>
<dbReference type="Gene3D" id="3.40.50.880">
    <property type="match status" value="1"/>
</dbReference>
<dbReference type="CDD" id="cd03137">
    <property type="entry name" value="GATase1_AraC_1"/>
    <property type="match status" value="1"/>
</dbReference>
<keyword evidence="2" id="KW-0804">Transcription</keyword>
<organism evidence="4 5">
    <name type="scientific">Roseateles toxinivorans</name>
    <dbReference type="NCBI Taxonomy" id="270368"/>
    <lineage>
        <taxon>Bacteria</taxon>
        <taxon>Pseudomonadati</taxon>
        <taxon>Pseudomonadota</taxon>
        <taxon>Betaproteobacteria</taxon>
        <taxon>Burkholderiales</taxon>
        <taxon>Sphaerotilaceae</taxon>
        <taxon>Roseateles</taxon>
    </lineage>
</organism>
<feature type="domain" description="HTH araC/xylS-type" evidence="3">
    <location>
        <begin position="221"/>
        <end position="322"/>
    </location>
</feature>
<accession>A0A4V3CTQ3</accession>
<evidence type="ECO:0000256" key="2">
    <source>
        <dbReference type="ARBA" id="ARBA00023163"/>
    </source>
</evidence>
<dbReference type="Pfam" id="PF01965">
    <property type="entry name" value="DJ-1_PfpI"/>
    <property type="match status" value="1"/>
</dbReference>
<name>A0A4V3CTQ3_9BURK</name>
<dbReference type="EMBL" id="SNXS01000002">
    <property type="protein sequence ID" value="TDP72974.1"/>
    <property type="molecule type" value="Genomic_DNA"/>
</dbReference>
<dbReference type="InterPro" id="IPR009057">
    <property type="entry name" value="Homeodomain-like_sf"/>
</dbReference>
<dbReference type="InterPro" id="IPR052158">
    <property type="entry name" value="INH-QAR"/>
</dbReference>
<dbReference type="SUPFAM" id="SSF46689">
    <property type="entry name" value="Homeodomain-like"/>
    <property type="match status" value="2"/>
</dbReference>
<dbReference type="AlphaFoldDB" id="A0A4V3CTQ3"/>
<comment type="caution">
    <text evidence="4">The sequence shown here is derived from an EMBL/GenBank/DDBJ whole genome shotgun (WGS) entry which is preliminary data.</text>
</comment>
<dbReference type="Pfam" id="PF12833">
    <property type="entry name" value="HTH_18"/>
    <property type="match status" value="1"/>
</dbReference>
<proteinExistence type="predicted"/>
<sequence>MQKNFLEVAIMAMDGVQALDVAGAMDIFAAANTRATADLRPYRLTLVTPAGGEISTRSGLRLASTLPMEALPDEIDTLIIAGGSPDAMRIDASPTRVASWLKRRAAASRRVAGLNSGVRLLADAGLLGGRRATSHWSLCPLLQTGHPAITVDADPIFIAEPPFYTCAGMTAATDLCLQFVEQDRGRNVASAVAKDLVLFMRRPGGQSQISVGLQAQANAAPRLLTLLSEIVDQPAADLRGPVLADRVGMSERTFSRSFRKATGCTPARFVEAVRVERAKAYLESAAWPLARVAQRAGFGSSDALHRAFMRQVGSTPGSYREQVGTST</sequence>
<evidence type="ECO:0000313" key="4">
    <source>
        <dbReference type="EMBL" id="TDP72974.1"/>
    </source>
</evidence>
<dbReference type="SUPFAM" id="SSF52317">
    <property type="entry name" value="Class I glutamine amidotransferase-like"/>
    <property type="match status" value="1"/>
</dbReference>
<evidence type="ECO:0000259" key="3">
    <source>
        <dbReference type="PROSITE" id="PS01124"/>
    </source>
</evidence>
<dbReference type="PANTHER" id="PTHR43130">
    <property type="entry name" value="ARAC-FAMILY TRANSCRIPTIONAL REGULATOR"/>
    <property type="match status" value="1"/>
</dbReference>
<keyword evidence="5" id="KW-1185">Reference proteome</keyword>
<dbReference type="InterPro" id="IPR029062">
    <property type="entry name" value="Class_I_gatase-like"/>
</dbReference>
<dbReference type="PANTHER" id="PTHR43130:SF3">
    <property type="entry name" value="HTH-TYPE TRANSCRIPTIONAL REGULATOR RV1931C"/>
    <property type="match status" value="1"/>
</dbReference>
<protein>
    <submittedName>
        <fullName evidence="4">AraC family transcriptional regulator with amidase-like domain</fullName>
    </submittedName>
</protein>
<dbReference type="OrthoDB" id="8543772at2"/>
<dbReference type="InterPro" id="IPR018060">
    <property type="entry name" value="HTH_AraC"/>
</dbReference>
<dbReference type="InterPro" id="IPR002818">
    <property type="entry name" value="DJ-1/PfpI"/>
</dbReference>
<dbReference type="Gene3D" id="1.10.10.60">
    <property type="entry name" value="Homeodomain-like"/>
    <property type="match status" value="1"/>
</dbReference>
<dbReference type="InParanoid" id="A0A4V3CTQ3"/>
<reference evidence="4 5" key="1">
    <citation type="submission" date="2019-03" db="EMBL/GenBank/DDBJ databases">
        <title>Genomic Encyclopedia of Type Strains, Phase IV (KMG-IV): sequencing the most valuable type-strain genomes for metagenomic binning, comparative biology and taxonomic classification.</title>
        <authorList>
            <person name="Goeker M."/>
        </authorList>
    </citation>
    <scope>NUCLEOTIDE SEQUENCE [LARGE SCALE GENOMIC DNA]</scope>
    <source>
        <strain evidence="4 5">DSM 16998</strain>
    </source>
</reference>
<gene>
    <name evidence="4" type="ORF">DES47_102720</name>
</gene>